<evidence type="ECO:0000256" key="3">
    <source>
        <dbReference type="ARBA" id="ARBA00022967"/>
    </source>
</evidence>
<dbReference type="Pfam" id="PF00005">
    <property type="entry name" value="ABC_tran"/>
    <property type="match status" value="1"/>
</dbReference>
<dbReference type="Proteomes" id="UP000004946">
    <property type="component" value="Chromosome"/>
</dbReference>
<reference evidence="6 7" key="1">
    <citation type="submission" date="2010-12" db="EMBL/GenBank/DDBJ databases">
        <authorList>
            <person name="Muzny D."/>
            <person name="Qin X."/>
            <person name="Buhay C."/>
            <person name="Dugan-Rocha S."/>
            <person name="Ding Y."/>
            <person name="Chen G."/>
            <person name="Hawes A."/>
            <person name="Holder M."/>
            <person name="Jhangiani S."/>
            <person name="Johnson A."/>
            <person name="Khan Z."/>
            <person name="Li Z."/>
            <person name="Liu W."/>
            <person name="Liu X."/>
            <person name="Perez L."/>
            <person name="Shen H."/>
            <person name="Wang Q."/>
            <person name="Watt J."/>
            <person name="Xi L."/>
            <person name="Xin Y."/>
            <person name="Zhou J."/>
            <person name="Deng J."/>
            <person name="Jiang H."/>
            <person name="Liu Y."/>
            <person name="Qu J."/>
            <person name="Song X.-Z."/>
            <person name="Zhang L."/>
            <person name="Villasana D."/>
            <person name="Johnson A."/>
            <person name="Liu J."/>
            <person name="Liyanage D."/>
            <person name="Lorensuhewa L."/>
            <person name="Robinson T."/>
            <person name="Song A."/>
            <person name="Song B.-B."/>
            <person name="Dinh H."/>
            <person name="Thornton R."/>
            <person name="Coyle M."/>
            <person name="Francisco L."/>
            <person name="Jackson L."/>
            <person name="Javaid M."/>
            <person name="Korchina V."/>
            <person name="Kovar C."/>
            <person name="Mata R."/>
            <person name="Mathew T."/>
            <person name="Ngo R."/>
            <person name="Nguyen L."/>
            <person name="Nguyen N."/>
            <person name="Okwuonu G."/>
            <person name="Ongeri F."/>
            <person name="Pham C."/>
            <person name="Simmons D."/>
            <person name="Wilczek-Boney K."/>
            <person name="Hale W."/>
            <person name="Jakkamsetti A."/>
            <person name="Pham P."/>
            <person name="Ruth R."/>
            <person name="San Lucas F."/>
            <person name="Warren J."/>
            <person name="Zhang J."/>
            <person name="Zhao Z."/>
            <person name="Zhou C."/>
            <person name="Zhu D."/>
            <person name="Lee S."/>
            <person name="Bess C."/>
            <person name="Blankenburg K."/>
            <person name="Forbes L."/>
            <person name="Fu Q."/>
            <person name="Gubbala S."/>
            <person name="Hirani K."/>
            <person name="Jayaseelan J.C."/>
            <person name="Lara F."/>
            <person name="Munidasa M."/>
            <person name="Palculict T."/>
            <person name="Patil S."/>
            <person name="Pu L.-L."/>
            <person name="Saada N."/>
            <person name="Tang L."/>
            <person name="Weissenberger G."/>
            <person name="Zhu Y."/>
            <person name="Hemphill L."/>
            <person name="Shang Y."/>
            <person name="Youmans B."/>
            <person name="Ayvaz T."/>
            <person name="Ross M."/>
            <person name="Santibanez J."/>
            <person name="Aqrawi P."/>
            <person name="Gross S."/>
            <person name="Joshi V."/>
            <person name="Fowler G."/>
            <person name="Nazareth L."/>
            <person name="Reid J."/>
            <person name="Worley K."/>
            <person name="Petrosino J."/>
            <person name="Highlander S."/>
            <person name="Gibbs R."/>
        </authorList>
    </citation>
    <scope>NUCLEOTIDE SEQUENCE [LARGE SCALE GENOMIC DNA]</scope>
    <source>
        <strain evidence="6 7">DSM 10105</strain>
    </source>
</reference>
<comment type="caution">
    <text evidence="6">The sequence shown here is derived from an EMBL/GenBank/DDBJ whole genome shotgun (WGS) entry which is preliminary data.</text>
</comment>
<gene>
    <name evidence="6" type="ORF">HMPREF0620_0423</name>
</gene>
<dbReference type="eggNOG" id="COG4619">
    <property type="taxonomic scope" value="Bacteria"/>
</dbReference>
<dbReference type="HOGENOM" id="CLU_000604_1_22_11"/>
<evidence type="ECO:0000256" key="1">
    <source>
        <dbReference type="ARBA" id="ARBA00022475"/>
    </source>
</evidence>
<keyword evidence="7" id="KW-1185">Reference proteome</keyword>
<dbReference type="PANTHER" id="PTHR43423:SF12">
    <property type="entry name" value="IRON EXPORT ATP-BINDING PROTEIN FETA-RELATED"/>
    <property type="match status" value="1"/>
</dbReference>
<dbReference type="RefSeq" id="WP_006288841.1">
    <property type="nucleotide sequence ID" value="NZ_AP012333.1"/>
</dbReference>
<evidence type="ECO:0000256" key="2">
    <source>
        <dbReference type="ARBA" id="ARBA00022519"/>
    </source>
</evidence>
<evidence type="ECO:0000313" key="7">
    <source>
        <dbReference type="Proteomes" id="UP000004946"/>
    </source>
</evidence>
<proteinExistence type="predicted"/>
<organism evidence="6 7">
    <name type="scientific">Parascardovia denticolens DSM 10105 = JCM 12538</name>
    <dbReference type="NCBI Taxonomy" id="864564"/>
    <lineage>
        <taxon>Bacteria</taxon>
        <taxon>Bacillati</taxon>
        <taxon>Actinomycetota</taxon>
        <taxon>Actinomycetes</taxon>
        <taxon>Bifidobacteriales</taxon>
        <taxon>Bifidobacteriaceae</taxon>
        <taxon>Parascardovia</taxon>
    </lineage>
</organism>
<dbReference type="GO" id="GO:0016887">
    <property type="term" value="F:ATP hydrolysis activity"/>
    <property type="evidence" value="ECO:0007669"/>
    <property type="project" value="InterPro"/>
</dbReference>
<accession>E6K0T7</accession>
<dbReference type="GO" id="GO:0005524">
    <property type="term" value="F:ATP binding"/>
    <property type="evidence" value="ECO:0007669"/>
    <property type="project" value="InterPro"/>
</dbReference>
<keyword evidence="3" id="KW-1278">Translocase</keyword>
<feature type="domain" description="ABC transporter" evidence="5">
    <location>
        <begin position="21"/>
        <end position="141"/>
    </location>
</feature>
<evidence type="ECO:0000313" key="6">
    <source>
        <dbReference type="EMBL" id="EFT83418.1"/>
    </source>
</evidence>
<evidence type="ECO:0000256" key="4">
    <source>
        <dbReference type="ARBA" id="ARBA00023136"/>
    </source>
</evidence>
<dbReference type="InterPro" id="IPR003439">
    <property type="entry name" value="ABC_transporter-like_ATP-bd"/>
</dbReference>
<dbReference type="EMBL" id="AEON01000001">
    <property type="protein sequence ID" value="EFT83418.1"/>
    <property type="molecule type" value="Genomic_DNA"/>
</dbReference>
<dbReference type="PANTHER" id="PTHR43423">
    <property type="entry name" value="ABC TRANSPORTER I FAMILY MEMBER 17"/>
    <property type="match status" value="1"/>
</dbReference>
<keyword evidence="2" id="KW-0997">Cell inner membrane</keyword>
<protein>
    <recommendedName>
        <fullName evidence="5">ABC transporter domain-containing protein</fullName>
    </recommendedName>
</protein>
<dbReference type="InterPro" id="IPR027417">
    <property type="entry name" value="P-loop_NTPase"/>
</dbReference>
<dbReference type="SUPFAM" id="SSF52540">
    <property type="entry name" value="P-loop containing nucleoside triphosphate hydrolases"/>
    <property type="match status" value="1"/>
</dbReference>
<sequence length="145" mass="16035">MAYMDVSQVTYRVADQETNILTEVSFSVEKNDFLTLAGPSGGGKSTILKIMAGLISPTSGTTLFQGADISTMDPALYRRRVSYCFQQPVLFGETVKDNLSFPFEIRKEKFDPVRAESFLSRVDLPASYMDKKISQLSGGESNGWP</sequence>
<keyword evidence="4" id="KW-0472">Membrane</keyword>
<evidence type="ECO:0000259" key="5">
    <source>
        <dbReference type="Pfam" id="PF00005"/>
    </source>
</evidence>
<keyword evidence="1" id="KW-1003">Cell membrane</keyword>
<dbReference type="AlphaFoldDB" id="E6K0T7"/>
<dbReference type="Gene3D" id="3.40.50.300">
    <property type="entry name" value="P-loop containing nucleotide triphosphate hydrolases"/>
    <property type="match status" value="1"/>
</dbReference>
<name>E6K0T7_PARDN</name>